<comment type="function">
    <text evidence="5">Catalyzes the phosphorylation of the 3'-hydroxyl group of dephosphocoenzyme A to form coenzyme A.</text>
</comment>
<keyword evidence="5 7" id="KW-0418">Kinase</keyword>
<dbReference type="AlphaFoldDB" id="A0A9D9J6S9"/>
<keyword evidence="2 5" id="KW-0547">Nucleotide-binding</keyword>
<evidence type="ECO:0000256" key="1">
    <source>
        <dbReference type="ARBA" id="ARBA00009018"/>
    </source>
</evidence>
<dbReference type="HAMAP" id="MF_00376">
    <property type="entry name" value="Dephospho_CoA_kinase"/>
    <property type="match status" value="1"/>
</dbReference>
<reference evidence="7" key="1">
    <citation type="submission" date="2020-10" db="EMBL/GenBank/DDBJ databases">
        <authorList>
            <person name="Gilroy R."/>
        </authorList>
    </citation>
    <scope>NUCLEOTIDE SEQUENCE</scope>
    <source>
        <strain evidence="7">B2-16538</strain>
    </source>
</reference>
<comment type="subcellular location">
    <subcellularLocation>
        <location evidence="5">Cytoplasm</location>
    </subcellularLocation>
</comment>
<dbReference type="NCBIfam" id="TIGR00152">
    <property type="entry name" value="dephospho-CoA kinase"/>
    <property type="match status" value="1"/>
</dbReference>
<evidence type="ECO:0000256" key="6">
    <source>
        <dbReference type="NCBIfam" id="TIGR00152"/>
    </source>
</evidence>
<comment type="catalytic activity">
    <reaction evidence="5">
        <text>3'-dephospho-CoA + ATP = ADP + CoA + H(+)</text>
        <dbReference type="Rhea" id="RHEA:18245"/>
        <dbReference type="ChEBI" id="CHEBI:15378"/>
        <dbReference type="ChEBI" id="CHEBI:30616"/>
        <dbReference type="ChEBI" id="CHEBI:57287"/>
        <dbReference type="ChEBI" id="CHEBI:57328"/>
        <dbReference type="ChEBI" id="CHEBI:456216"/>
        <dbReference type="EC" id="2.7.1.24"/>
    </reaction>
</comment>
<keyword evidence="3 5" id="KW-0067">ATP-binding</keyword>
<dbReference type="PANTHER" id="PTHR10695:SF46">
    <property type="entry name" value="BIFUNCTIONAL COENZYME A SYNTHASE-RELATED"/>
    <property type="match status" value="1"/>
</dbReference>
<dbReference type="EMBL" id="JADILX010000090">
    <property type="protein sequence ID" value="MBO8485999.1"/>
    <property type="molecule type" value="Genomic_DNA"/>
</dbReference>
<dbReference type="GO" id="GO:0015937">
    <property type="term" value="P:coenzyme A biosynthetic process"/>
    <property type="evidence" value="ECO:0007669"/>
    <property type="project" value="UniProtKB-UniRule"/>
</dbReference>
<comment type="pathway">
    <text evidence="5">Cofactor biosynthesis; coenzyme A biosynthesis; CoA from (R)-pantothenate: step 5/5.</text>
</comment>
<feature type="binding site" evidence="5">
    <location>
        <begin position="11"/>
        <end position="16"/>
    </location>
    <ligand>
        <name>ATP</name>
        <dbReference type="ChEBI" id="CHEBI:30616"/>
    </ligand>
</feature>
<reference evidence="7" key="2">
    <citation type="journal article" date="2021" name="PeerJ">
        <title>Extensive microbial diversity within the chicken gut microbiome revealed by metagenomics and culture.</title>
        <authorList>
            <person name="Gilroy R."/>
            <person name="Ravi A."/>
            <person name="Getino M."/>
            <person name="Pursley I."/>
            <person name="Horton D.L."/>
            <person name="Alikhan N.F."/>
            <person name="Baker D."/>
            <person name="Gharbi K."/>
            <person name="Hall N."/>
            <person name="Watson M."/>
            <person name="Adriaenssens E.M."/>
            <person name="Foster-Nyarko E."/>
            <person name="Jarju S."/>
            <person name="Secka A."/>
            <person name="Antonio M."/>
            <person name="Oren A."/>
            <person name="Chaudhuri R.R."/>
            <person name="La Ragione R."/>
            <person name="Hildebrand F."/>
            <person name="Pallen M.J."/>
        </authorList>
    </citation>
    <scope>NUCLEOTIDE SEQUENCE</scope>
    <source>
        <strain evidence="7">B2-16538</strain>
    </source>
</reference>
<dbReference type="PROSITE" id="PS51219">
    <property type="entry name" value="DPCK"/>
    <property type="match status" value="1"/>
</dbReference>
<dbReference type="GO" id="GO:0004140">
    <property type="term" value="F:dephospho-CoA kinase activity"/>
    <property type="evidence" value="ECO:0007669"/>
    <property type="project" value="UniProtKB-UniRule"/>
</dbReference>
<comment type="caution">
    <text evidence="7">The sequence shown here is derived from an EMBL/GenBank/DDBJ whole genome shotgun (WGS) entry which is preliminary data.</text>
</comment>
<comment type="similarity">
    <text evidence="1 5">Belongs to the CoaE family.</text>
</comment>
<keyword evidence="5" id="KW-0963">Cytoplasm</keyword>
<dbReference type="PANTHER" id="PTHR10695">
    <property type="entry name" value="DEPHOSPHO-COA KINASE-RELATED"/>
    <property type="match status" value="1"/>
</dbReference>
<evidence type="ECO:0000256" key="5">
    <source>
        <dbReference type="HAMAP-Rule" id="MF_00376"/>
    </source>
</evidence>
<keyword evidence="5 7" id="KW-0808">Transferase</keyword>
<dbReference type="GO" id="GO:0005524">
    <property type="term" value="F:ATP binding"/>
    <property type="evidence" value="ECO:0007669"/>
    <property type="project" value="UniProtKB-UniRule"/>
</dbReference>
<evidence type="ECO:0000256" key="4">
    <source>
        <dbReference type="ARBA" id="ARBA00022993"/>
    </source>
</evidence>
<protein>
    <recommendedName>
        <fullName evidence="5 6">Dephospho-CoA kinase</fullName>
        <ecNumber evidence="5 6">2.7.1.24</ecNumber>
    </recommendedName>
    <alternativeName>
        <fullName evidence="5">Dephosphocoenzyme A kinase</fullName>
    </alternativeName>
</protein>
<organism evidence="7 8">
    <name type="scientific">Candidatus Cryptobacteroides excrementavium</name>
    <dbReference type="NCBI Taxonomy" id="2840759"/>
    <lineage>
        <taxon>Bacteria</taxon>
        <taxon>Pseudomonadati</taxon>
        <taxon>Bacteroidota</taxon>
        <taxon>Bacteroidia</taxon>
        <taxon>Bacteroidales</taxon>
        <taxon>Candidatus Cryptobacteroides</taxon>
    </lineage>
</organism>
<dbReference type="CDD" id="cd02022">
    <property type="entry name" value="DPCK"/>
    <property type="match status" value="1"/>
</dbReference>
<gene>
    <name evidence="5 7" type="primary">coaE</name>
    <name evidence="7" type="ORF">IAB78_06200</name>
</gene>
<dbReference type="EC" id="2.7.1.24" evidence="5 6"/>
<dbReference type="Proteomes" id="UP000823750">
    <property type="component" value="Unassembled WGS sequence"/>
</dbReference>
<sequence length="210" mass="23236">MKTLAVTGGIGSGKSLVCSVFHSMGVPVYDSDSRTKSLYDKCPWIVQDIESVLGRSLRDSSGSLDRRLLASIVFSDAVMLERLESVVHPYVLKDFCAWREEQSRCTWNPAAGEVPFVVMESAIILARPLFRGVADKVMLVDAPVSVREKRAAERDGVTVDIIRGRMSGQTLLNAYSDGKIVPDADFVLVNDADEESLRRKVREICPVLWS</sequence>
<dbReference type="GO" id="GO:0005737">
    <property type="term" value="C:cytoplasm"/>
    <property type="evidence" value="ECO:0007669"/>
    <property type="project" value="UniProtKB-SubCell"/>
</dbReference>
<evidence type="ECO:0000313" key="7">
    <source>
        <dbReference type="EMBL" id="MBO8485999.1"/>
    </source>
</evidence>
<dbReference type="InterPro" id="IPR001977">
    <property type="entry name" value="Depp_CoAkinase"/>
</dbReference>
<dbReference type="SUPFAM" id="SSF52540">
    <property type="entry name" value="P-loop containing nucleoside triphosphate hydrolases"/>
    <property type="match status" value="1"/>
</dbReference>
<evidence type="ECO:0000313" key="8">
    <source>
        <dbReference type="Proteomes" id="UP000823750"/>
    </source>
</evidence>
<name>A0A9D9J6S9_9BACT</name>
<evidence type="ECO:0000256" key="2">
    <source>
        <dbReference type="ARBA" id="ARBA00022741"/>
    </source>
</evidence>
<dbReference type="Pfam" id="PF01121">
    <property type="entry name" value="CoaE"/>
    <property type="match status" value="1"/>
</dbReference>
<dbReference type="Gene3D" id="3.40.50.300">
    <property type="entry name" value="P-loop containing nucleotide triphosphate hydrolases"/>
    <property type="match status" value="1"/>
</dbReference>
<proteinExistence type="inferred from homology"/>
<keyword evidence="4 5" id="KW-0173">Coenzyme A biosynthesis</keyword>
<accession>A0A9D9J6S9</accession>
<dbReference type="InterPro" id="IPR027417">
    <property type="entry name" value="P-loop_NTPase"/>
</dbReference>
<evidence type="ECO:0000256" key="3">
    <source>
        <dbReference type="ARBA" id="ARBA00022840"/>
    </source>
</evidence>